<keyword evidence="5" id="KW-1185">Reference proteome</keyword>
<feature type="domain" description="PBP" evidence="3">
    <location>
        <begin position="19"/>
        <end position="260"/>
    </location>
</feature>
<dbReference type="Gene3D" id="3.40.190.10">
    <property type="entry name" value="Periplasmic binding protein-like II"/>
    <property type="match status" value="2"/>
</dbReference>
<evidence type="ECO:0000313" key="4">
    <source>
        <dbReference type="EMBL" id="SHI27947.1"/>
    </source>
</evidence>
<dbReference type="EMBL" id="FQXZ01000037">
    <property type="protein sequence ID" value="SHI27947.1"/>
    <property type="molecule type" value="Genomic_DNA"/>
</dbReference>
<evidence type="ECO:0000256" key="1">
    <source>
        <dbReference type="ARBA" id="ARBA00022729"/>
    </source>
</evidence>
<dbReference type="CDD" id="cd13653">
    <property type="entry name" value="PBP2_phosphate_like_1"/>
    <property type="match status" value="1"/>
</dbReference>
<protein>
    <submittedName>
        <fullName evidence="4">Phosphate-binding protein PstS 1</fullName>
    </submittedName>
</protein>
<gene>
    <name evidence="4" type="primary">pstS1_1</name>
    <name evidence="4" type="ORF">VA7868_03263</name>
</gene>
<dbReference type="RefSeq" id="WP_073604892.1">
    <property type="nucleotide sequence ID" value="NZ_FQXZ01000037.1"/>
</dbReference>
<keyword evidence="1 2" id="KW-0732">Signal</keyword>
<dbReference type="Pfam" id="PF12849">
    <property type="entry name" value="PBP_like_2"/>
    <property type="match status" value="1"/>
</dbReference>
<evidence type="ECO:0000313" key="5">
    <source>
        <dbReference type="Proteomes" id="UP000184608"/>
    </source>
</evidence>
<dbReference type="SUPFAM" id="SSF53850">
    <property type="entry name" value="Periplasmic binding protein-like II"/>
    <property type="match status" value="1"/>
</dbReference>
<dbReference type="OrthoDB" id="9790048at2"/>
<feature type="chain" id="PRO_5012500170" evidence="2">
    <location>
        <begin position="26"/>
        <end position="278"/>
    </location>
</feature>
<dbReference type="Proteomes" id="UP000184608">
    <property type="component" value="Unassembled WGS sequence"/>
</dbReference>
<evidence type="ECO:0000256" key="2">
    <source>
        <dbReference type="SAM" id="SignalP"/>
    </source>
</evidence>
<dbReference type="PANTHER" id="PTHR30570:SF1">
    <property type="entry name" value="PHOSPHATE-BINDING PROTEIN PSTS"/>
    <property type="match status" value="1"/>
</dbReference>
<name>A0A1M5ZUJ1_9VIBR</name>
<sequence>MLRLLFNLLLSTLMIITAVTSQATAKEITVSGSTSVARIMDVLAEDYNATHPDTYIAVQGIGSTAGITLIKKGVADVAMSSRYMTEIELDSQLDVQLLAYDGLAIVVNLANPVKNLTREQIYKIYKGKITNWKEVGGNDQKIAVVTREAASGSRFSFESLLGLTRVVNNRLVSDISPNNLVVNSNSMVKSLVTHNAQAVGFISTGSVDRSVKALTFEGIKATPDNISNGKYQLSRPFLILHYPGKVSKETNQFTEYLKSDHVRNLVLEYGYIPSIKKM</sequence>
<dbReference type="PANTHER" id="PTHR30570">
    <property type="entry name" value="PERIPLASMIC PHOSPHATE BINDING COMPONENT OF PHOSPHATE ABC TRANSPORTER"/>
    <property type="match status" value="1"/>
</dbReference>
<organism evidence="4 5">
    <name type="scientific">Vibrio aerogenes CECT 7868</name>
    <dbReference type="NCBI Taxonomy" id="1216006"/>
    <lineage>
        <taxon>Bacteria</taxon>
        <taxon>Pseudomonadati</taxon>
        <taxon>Pseudomonadota</taxon>
        <taxon>Gammaproteobacteria</taxon>
        <taxon>Vibrionales</taxon>
        <taxon>Vibrionaceae</taxon>
        <taxon>Vibrio</taxon>
    </lineage>
</organism>
<evidence type="ECO:0000259" key="3">
    <source>
        <dbReference type="Pfam" id="PF12849"/>
    </source>
</evidence>
<dbReference type="InterPro" id="IPR050811">
    <property type="entry name" value="Phosphate_ABC_transporter"/>
</dbReference>
<dbReference type="AlphaFoldDB" id="A0A1M5ZUJ1"/>
<dbReference type="InterPro" id="IPR024370">
    <property type="entry name" value="PBP_domain"/>
</dbReference>
<accession>A0A1M5ZUJ1</accession>
<reference evidence="4 5" key="1">
    <citation type="submission" date="2016-11" db="EMBL/GenBank/DDBJ databases">
        <authorList>
            <person name="Jaros S."/>
            <person name="Januszkiewicz K."/>
            <person name="Wedrychowicz H."/>
        </authorList>
    </citation>
    <scope>NUCLEOTIDE SEQUENCE [LARGE SCALE GENOMIC DNA]</scope>
    <source>
        <strain evidence="4 5">CECT 7868</strain>
    </source>
</reference>
<proteinExistence type="predicted"/>
<feature type="signal peptide" evidence="2">
    <location>
        <begin position="1"/>
        <end position="25"/>
    </location>
</feature>
<dbReference type="STRING" id="1216006.VA7868_03263"/>